<dbReference type="EMBL" id="JACOOO010000012">
    <property type="protein sequence ID" value="MBC5628591.1"/>
    <property type="molecule type" value="Genomic_DNA"/>
</dbReference>
<feature type="transmembrane region" description="Helical" evidence="1">
    <location>
        <begin position="99"/>
        <end position="121"/>
    </location>
</feature>
<organism evidence="2 3">
    <name type="scientific">Clostridium hominis</name>
    <dbReference type="NCBI Taxonomy" id="2763036"/>
    <lineage>
        <taxon>Bacteria</taxon>
        <taxon>Bacillati</taxon>
        <taxon>Bacillota</taxon>
        <taxon>Clostridia</taxon>
        <taxon>Eubacteriales</taxon>
        <taxon>Clostridiaceae</taxon>
        <taxon>Clostridium</taxon>
    </lineage>
</organism>
<evidence type="ECO:0000313" key="2">
    <source>
        <dbReference type="EMBL" id="MBC5628591.1"/>
    </source>
</evidence>
<gene>
    <name evidence="2" type="ORF">H8S20_06730</name>
</gene>
<name>A0ABR7DB22_9CLOT</name>
<evidence type="ECO:0000313" key="3">
    <source>
        <dbReference type="Proteomes" id="UP000596929"/>
    </source>
</evidence>
<reference evidence="2 3" key="1">
    <citation type="submission" date="2020-08" db="EMBL/GenBank/DDBJ databases">
        <title>Genome public.</title>
        <authorList>
            <person name="Liu C."/>
            <person name="Sun Q."/>
        </authorList>
    </citation>
    <scope>NUCLEOTIDE SEQUENCE [LARGE SCALE GENOMIC DNA]</scope>
    <source>
        <strain evidence="2 3">NSJ-6</strain>
    </source>
</reference>
<feature type="transmembrane region" description="Helical" evidence="1">
    <location>
        <begin position="14"/>
        <end position="35"/>
    </location>
</feature>
<accession>A0ABR7DB22</accession>
<proteinExistence type="predicted"/>
<evidence type="ECO:0000256" key="1">
    <source>
        <dbReference type="SAM" id="Phobius"/>
    </source>
</evidence>
<keyword evidence="1" id="KW-0472">Membrane</keyword>
<protein>
    <submittedName>
        <fullName evidence="2">DUF1449 family protein</fullName>
    </submittedName>
</protein>
<keyword evidence="1" id="KW-1133">Transmembrane helix</keyword>
<comment type="caution">
    <text evidence="2">The sequence shown here is derived from an EMBL/GenBank/DDBJ whole genome shotgun (WGS) entry which is preliminary data.</text>
</comment>
<keyword evidence="1" id="KW-0812">Transmembrane</keyword>
<dbReference type="Proteomes" id="UP000596929">
    <property type="component" value="Unassembled WGS sequence"/>
</dbReference>
<feature type="transmembrane region" description="Helical" evidence="1">
    <location>
        <begin position="72"/>
        <end position="93"/>
    </location>
</feature>
<dbReference type="RefSeq" id="WP_186859625.1">
    <property type="nucleotide sequence ID" value="NZ_JACOOO010000012.1"/>
</dbReference>
<sequence>MGELINNAFTGVNIIPTVLLMLVLIYWLTVILGIIDIDFFDFDIDFDIANGTDGLDGLQGILAYFNLKEIPLMIILSILSLVFWILSMLLYLLPIKAGGLINGLLLILTLIISLFITKLISLPLKGLFKNMYYKGTEDEEKVIGHLVSLCCDLEKGRLGQAEVKQDGASILINVKCEFTEDKFEKNEEAFVTKKDDEKNIYYIAKVYVNK</sequence>
<keyword evidence="3" id="KW-1185">Reference proteome</keyword>